<dbReference type="RefSeq" id="WP_116845331.1">
    <property type="nucleotide sequence ID" value="NZ_QTJU01000001.1"/>
</dbReference>
<dbReference type="Proteomes" id="UP000261284">
    <property type="component" value="Unassembled WGS sequence"/>
</dbReference>
<name>A0A3E1NNS9_9BACT</name>
<keyword evidence="2" id="KW-1185">Reference proteome</keyword>
<protein>
    <submittedName>
        <fullName evidence="1">Uncharacterized protein</fullName>
    </submittedName>
</protein>
<dbReference type="OrthoDB" id="668426at2"/>
<accession>A0A3E1NNS9</accession>
<comment type="caution">
    <text evidence="1">The sequence shown here is derived from an EMBL/GenBank/DDBJ whole genome shotgun (WGS) entry which is preliminary data.</text>
</comment>
<evidence type="ECO:0000313" key="1">
    <source>
        <dbReference type="EMBL" id="RFM29573.1"/>
    </source>
</evidence>
<organism evidence="1 2">
    <name type="scientific">Deminuibacter soli</name>
    <dbReference type="NCBI Taxonomy" id="2291815"/>
    <lineage>
        <taxon>Bacteria</taxon>
        <taxon>Pseudomonadati</taxon>
        <taxon>Bacteroidota</taxon>
        <taxon>Chitinophagia</taxon>
        <taxon>Chitinophagales</taxon>
        <taxon>Chitinophagaceae</taxon>
        <taxon>Deminuibacter</taxon>
    </lineage>
</organism>
<dbReference type="EMBL" id="QTJU01000001">
    <property type="protein sequence ID" value="RFM29573.1"/>
    <property type="molecule type" value="Genomic_DNA"/>
</dbReference>
<dbReference type="AlphaFoldDB" id="A0A3E1NNS9"/>
<evidence type="ECO:0000313" key="2">
    <source>
        <dbReference type="Proteomes" id="UP000261284"/>
    </source>
</evidence>
<sequence length="268" mass="28588">MAKQTGLVRYSGTMGGVRHFKIKGLSGDFAGMVGGPSGDQILTAPEFERTRENMNEFGGCASAGKSIRTGLSQVIKQMSDPQMTGRLTGVLKKINLEDQTEARGYRAILISQEKQYLIGFPFDKNISLEGVFTAPYTLSNTVARDAGTLTVPAFNPANLVNAPAGSTHFRLLVALACVSDFAYNDQTGTYEPIDTANNELSNVAYSGYLDLTAAIATSTVVTATLPGSPTITADASVLFCIGIEFYQQVGANYYLFNSGNALKVADIF</sequence>
<proteinExistence type="predicted"/>
<reference evidence="1 2" key="1">
    <citation type="submission" date="2018-08" db="EMBL/GenBank/DDBJ databases">
        <title>Chitinophagaceae sp. K23C18032701, a novel bacterium isolated from forest soil.</title>
        <authorList>
            <person name="Wang C."/>
        </authorList>
    </citation>
    <scope>NUCLEOTIDE SEQUENCE [LARGE SCALE GENOMIC DNA]</scope>
    <source>
        <strain evidence="1 2">K23C18032701</strain>
    </source>
</reference>
<gene>
    <name evidence="1" type="ORF">DXN05_00895</name>
</gene>